<dbReference type="NCBIfam" id="TIGR02303">
    <property type="entry name" value="HpaG-C-term"/>
    <property type="match status" value="1"/>
</dbReference>
<keyword evidence="3" id="KW-0413">Isomerase</keyword>
<feature type="domain" description="Fumarylacetoacetase-like C-terminal" evidence="2">
    <location>
        <begin position="45"/>
        <end position="244"/>
    </location>
</feature>
<name>A0ABX2K956_9PROT</name>
<evidence type="ECO:0000256" key="1">
    <source>
        <dbReference type="ARBA" id="ARBA00022723"/>
    </source>
</evidence>
<dbReference type="InterPro" id="IPR036663">
    <property type="entry name" value="Fumarylacetoacetase_C_sf"/>
</dbReference>
<dbReference type="InterPro" id="IPR012684">
    <property type="entry name" value="HPA_isomer/decarb_C"/>
</dbReference>
<dbReference type="RefSeq" id="WP_174471342.1">
    <property type="nucleotide sequence ID" value="NZ_JAGINN010000010.1"/>
</dbReference>
<proteinExistence type="predicted"/>
<dbReference type="Gene3D" id="3.90.850.10">
    <property type="entry name" value="Fumarylacetoacetase-like, C-terminal domain"/>
    <property type="match status" value="1"/>
</dbReference>
<reference evidence="3 4" key="1">
    <citation type="submission" date="2019-10" db="EMBL/GenBank/DDBJ databases">
        <title>Genome sequence of Azospirillum melinis.</title>
        <authorList>
            <person name="Ambrosini A."/>
            <person name="Sant'Anna F.H."/>
            <person name="Cassan F.D."/>
            <person name="Souza E.M."/>
            <person name="Passaglia L.M.P."/>
        </authorList>
    </citation>
    <scope>NUCLEOTIDE SEQUENCE [LARGE SCALE GENOMIC DNA]</scope>
    <source>
        <strain evidence="3 4">TMCY0552</strain>
    </source>
</reference>
<dbReference type="Pfam" id="PF01557">
    <property type="entry name" value="FAA_hydrolase"/>
    <property type="match status" value="1"/>
</dbReference>
<evidence type="ECO:0000313" key="4">
    <source>
        <dbReference type="Proteomes" id="UP000605086"/>
    </source>
</evidence>
<evidence type="ECO:0000313" key="3">
    <source>
        <dbReference type="EMBL" id="NUB00107.1"/>
    </source>
</evidence>
<sequence length="247" mass="27015">MKRARILLDGMVHAAVGEQGRLRLSDGRLVDPEAVTWLPPVEPRTIFALGLNYADHAKELAFKAPETPLVFLKGPNTITGHRASTRRPAGATFMHYECELAVVIGRTARDVPRDRAYEVVAGYSVANDYAIRDYLENYYRPNLRVKNRDGCTPLGPWLVDAADVPDPMNLTLRTLVNGRVMQEGSTRDMIFDVPHLIAYLSSIMTLSPGDVILTGTPEGLANVGPGDIVTTEIEGVGSLVNHIVADI</sequence>
<keyword evidence="1" id="KW-0479">Metal-binding</keyword>
<dbReference type="Gene3D" id="2.30.30.370">
    <property type="entry name" value="FAH"/>
    <property type="match status" value="1"/>
</dbReference>
<gene>
    <name evidence="3" type="ORF">GBZ48_12490</name>
</gene>
<dbReference type="PANTHER" id="PTHR11820">
    <property type="entry name" value="ACYLPYRUVASE"/>
    <property type="match status" value="1"/>
</dbReference>
<dbReference type="Proteomes" id="UP000605086">
    <property type="component" value="Unassembled WGS sequence"/>
</dbReference>
<protein>
    <submittedName>
        <fullName evidence="3">2-hydroxyhepta-2,4-diene-1,7-dioate isomerase</fullName>
    </submittedName>
</protein>
<organism evidence="3 4">
    <name type="scientific">Azospirillum melinis</name>
    <dbReference type="NCBI Taxonomy" id="328839"/>
    <lineage>
        <taxon>Bacteria</taxon>
        <taxon>Pseudomonadati</taxon>
        <taxon>Pseudomonadota</taxon>
        <taxon>Alphaproteobacteria</taxon>
        <taxon>Rhodospirillales</taxon>
        <taxon>Azospirillaceae</taxon>
        <taxon>Azospirillum</taxon>
    </lineage>
</organism>
<dbReference type="EMBL" id="WHOS01000013">
    <property type="protein sequence ID" value="NUB00107.1"/>
    <property type="molecule type" value="Genomic_DNA"/>
</dbReference>
<dbReference type="GO" id="GO:0016853">
    <property type="term" value="F:isomerase activity"/>
    <property type="evidence" value="ECO:0007669"/>
    <property type="project" value="UniProtKB-KW"/>
</dbReference>
<accession>A0ABX2K956</accession>
<dbReference type="InterPro" id="IPR011234">
    <property type="entry name" value="Fumarylacetoacetase-like_C"/>
</dbReference>
<dbReference type="PANTHER" id="PTHR11820:SF114">
    <property type="entry name" value="4-HYDROXYPHENYLACETATE CATABOLISM PROTEIN"/>
    <property type="match status" value="1"/>
</dbReference>
<evidence type="ECO:0000259" key="2">
    <source>
        <dbReference type="Pfam" id="PF01557"/>
    </source>
</evidence>
<dbReference type="SUPFAM" id="SSF56529">
    <property type="entry name" value="FAH"/>
    <property type="match status" value="1"/>
</dbReference>
<comment type="caution">
    <text evidence="3">The sequence shown here is derived from an EMBL/GenBank/DDBJ whole genome shotgun (WGS) entry which is preliminary data.</text>
</comment>
<keyword evidence="4" id="KW-1185">Reference proteome</keyword>